<keyword evidence="2" id="KW-1185">Reference proteome</keyword>
<proteinExistence type="predicted"/>
<dbReference type="PROSITE" id="PS51257">
    <property type="entry name" value="PROKAR_LIPOPROTEIN"/>
    <property type="match status" value="1"/>
</dbReference>
<evidence type="ECO:0000313" key="2">
    <source>
        <dbReference type="Proteomes" id="UP000281474"/>
    </source>
</evidence>
<dbReference type="Proteomes" id="UP000281474">
    <property type="component" value="Unassembled WGS sequence"/>
</dbReference>
<evidence type="ECO:0000313" key="1">
    <source>
        <dbReference type="EMBL" id="RLV58075.1"/>
    </source>
</evidence>
<name>A0A3L8PRR4_9GAMM</name>
<accession>A0A3L8PRR4</accession>
<dbReference type="OrthoDB" id="6247340at2"/>
<reference evidence="1 2" key="1">
    <citation type="submission" date="2018-09" db="EMBL/GenBank/DDBJ databases">
        <title>Phylogeny of the Shewanellaceae, and recommendation for two new genera, Pseudoshewanella and Parashewanella.</title>
        <authorList>
            <person name="Wang G."/>
        </authorList>
    </citation>
    <scope>NUCLEOTIDE SEQUENCE [LARGE SCALE GENOMIC DNA]</scope>
    <source>
        <strain evidence="1 2">C51</strain>
    </source>
</reference>
<dbReference type="AlphaFoldDB" id="A0A3L8PRR4"/>
<gene>
    <name evidence="1" type="ORF">D5018_19165</name>
</gene>
<comment type="caution">
    <text evidence="1">The sequence shown here is derived from an EMBL/GenBank/DDBJ whole genome shotgun (WGS) entry which is preliminary data.</text>
</comment>
<dbReference type="RefSeq" id="WP_121840594.1">
    <property type="nucleotide sequence ID" value="NZ_ML014849.1"/>
</dbReference>
<organism evidence="1 2">
    <name type="scientific">Parashewanella curva</name>
    <dbReference type="NCBI Taxonomy" id="2338552"/>
    <lineage>
        <taxon>Bacteria</taxon>
        <taxon>Pseudomonadati</taxon>
        <taxon>Pseudomonadota</taxon>
        <taxon>Gammaproteobacteria</taxon>
        <taxon>Alteromonadales</taxon>
        <taxon>Shewanellaceae</taxon>
        <taxon>Parashewanella</taxon>
    </lineage>
</organism>
<protein>
    <submittedName>
        <fullName evidence="1">Uncharacterized protein</fullName>
    </submittedName>
</protein>
<dbReference type="EMBL" id="QZEI01000100">
    <property type="protein sequence ID" value="RLV58075.1"/>
    <property type="molecule type" value="Genomic_DNA"/>
</dbReference>
<sequence length="669" mass="74989">MVVFPKLLIATLGLTIIMGCNENSNNNATKKVKTDSIKPRVLSSEKYLDYTKICADCNGNIRCDADEQSVLSDEAGYFEFPDSLKESLANCPHITDVALPSSDNDSEAVIVKMISPAGCAYITPLTSMKHHDMSLQLTSAEANEKFKQDLITDMNACTDFLDLKASDSEQRKLEGEHLQKMAKHFMSSMQKIQSELNSLSDLEITETHKHHLAVDTYLKDINKHIQSVIKSHNSLISENSPTTSISATSIGFFPSPFDAAQQLAFLLSRQAAIPLDVKKLFSGSNEQQNIYTYADSDKHLFWVSNESTNADEIVQMVNNKGRNNLSSTPRILSAKLISKKDGNFVFSHFNQFYQKGEIDPNKSPANQSKFTKLDNENAIRLINALAPDYQYILSGKAMTVSHHPISMPFEHAKIKSWENATKAEGQINANNRFLNSEEMEIYELNKTFYKSSITYIPTPSCNSQPDDRYKDICRYLYVYDLTKPNTPFDIYHGLNFFDAIGEIKISKNIAIEADKNPSNAALISFPYNSSNVHAAFYLDSVLPVIEDSNIPFAYWFISSRLDGVGIRRSAGFSPNYTFLTDNNRTLTVYSSVWVKRSINGIDVFSVNVPADIQRRTSSPSKVHIAKIGDYFRYIDLNEIGSVVKDKQVGASLKTHNRILTGINTSNIKE</sequence>